<gene>
    <name evidence="6" type="primary">tpx</name>
    <name evidence="8" type="ORF">RED65_10214</name>
</gene>
<dbReference type="Gene3D" id="3.40.30.10">
    <property type="entry name" value="Glutaredoxin"/>
    <property type="match status" value="1"/>
</dbReference>
<dbReference type="PROSITE" id="PS01265">
    <property type="entry name" value="TPX"/>
    <property type="match status" value="1"/>
</dbReference>
<name>Q1N633_9GAMM</name>
<dbReference type="CDD" id="cd03014">
    <property type="entry name" value="PRX_Atyp2cys"/>
    <property type="match status" value="1"/>
</dbReference>
<evidence type="ECO:0000313" key="9">
    <source>
        <dbReference type="Proteomes" id="UP000004263"/>
    </source>
</evidence>
<evidence type="ECO:0000256" key="4">
    <source>
        <dbReference type="ARBA" id="ARBA00023157"/>
    </source>
</evidence>
<comment type="catalytic activity">
    <reaction evidence="6">
        <text>a hydroperoxide + [thioredoxin]-dithiol = an alcohol + [thioredoxin]-disulfide + H2O</text>
        <dbReference type="Rhea" id="RHEA:62620"/>
        <dbReference type="Rhea" id="RHEA-COMP:10698"/>
        <dbReference type="Rhea" id="RHEA-COMP:10700"/>
        <dbReference type="ChEBI" id="CHEBI:15377"/>
        <dbReference type="ChEBI" id="CHEBI:29950"/>
        <dbReference type="ChEBI" id="CHEBI:30879"/>
        <dbReference type="ChEBI" id="CHEBI:35924"/>
        <dbReference type="ChEBI" id="CHEBI:50058"/>
        <dbReference type="EC" id="1.11.1.24"/>
    </reaction>
</comment>
<keyword evidence="5 6" id="KW-0676">Redox-active center</keyword>
<dbReference type="AlphaFoldDB" id="Q1N633"/>
<keyword evidence="4 6" id="KW-1015">Disulfide bond</keyword>
<dbReference type="PANTHER" id="PTHR43110:SF1">
    <property type="entry name" value="THIOL PEROXIDASE"/>
    <property type="match status" value="1"/>
</dbReference>
<comment type="caution">
    <text evidence="8">The sequence shown here is derived from an EMBL/GenBank/DDBJ whole genome shotgun (WGS) entry which is preliminary data.</text>
</comment>
<dbReference type="InterPro" id="IPR036249">
    <property type="entry name" value="Thioredoxin-like_sf"/>
</dbReference>
<accession>Q1N633</accession>
<feature type="active site" description="Cysteine sulfenic acid (-SOH) intermediate" evidence="6">
    <location>
        <position position="60"/>
    </location>
</feature>
<dbReference type="HOGENOM" id="CLU_042529_12_2_6"/>
<dbReference type="PROSITE" id="PS51352">
    <property type="entry name" value="THIOREDOXIN_2"/>
    <property type="match status" value="1"/>
</dbReference>
<protein>
    <recommendedName>
        <fullName evidence="6">Thiol peroxidase</fullName>
        <shortName evidence="6">Tpx</shortName>
        <ecNumber evidence="6">1.11.1.24</ecNumber>
    </recommendedName>
    <alternativeName>
        <fullName evidence="6">Peroxiredoxin tpx</fullName>
        <shortName evidence="6">Prx</shortName>
    </alternativeName>
    <alternativeName>
        <fullName evidence="6">Thioredoxin peroxidase</fullName>
    </alternativeName>
    <alternativeName>
        <fullName evidence="6">Thioredoxin-dependent peroxiredoxin</fullName>
    </alternativeName>
</protein>
<comment type="function">
    <text evidence="6">Thiol-specific peroxidase that catalyzes the reduction of hydrogen peroxide and organic hydroperoxides to water and alcohols, respectively. Plays a role in cell protection against oxidative stress by detoxifying peroxides.</text>
</comment>
<evidence type="ECO:0000256" key="5">
    <source>
        <dbReference type="ARBA" id="ARBA00023284"/>
    </source>
</evidence>
<evidence type="ECO:0000313" key="8">
    <source>
        <dbReference type="EMBL" id="EAT13759.1"/>
    </source>
</evidence>
<evidence type="ECO:0000256" key="6">
    <source>
        <dbReference type="HAMAP-Rule" id="MF_00269"/>
    </source>
</evidence>
<dbReference type="Pfam" id="PF08534">
    <property type="entry name" value="Redoxin"/>
    <property type="match status" value="1"/>
</dbReference>
<evidence type="ECO:0000259" key="7">
    <source>
        <dbReference type="PROSITE" id="PS51352"/>
    </source>
</evidence>
<dbReference type="InterPro" id="IPR002065">
    <property type="entry name" value="TPX"/>
</dbReference>
<keyword evidence="1 6" id="KW-0575">Peroxidase</keyword>
<dbReference type="OrthoDB" id="9781543at2"/>
<dbReference type="Proteomes" id="UP000004263">
    <property type="component" value="Unassembled WGS sequence"/>
</dbReference>
<evidence type="ECO:0000256" key="3">
    <source>
        <dbReference type="ARBA" id="ARBA00023002"/>
    </source>
</evidence>
<dbReference type="EC" id="1.11.1.24" evidence="6"/>
<dbReference type="HAMAP" id="MF_00269">
    <property type="entry name" value="Tpx"/>
    <property type="match status" value="1"/>
</dbReference>
<dbReference type="STRING" id="207949.RED65_10214"/>
<dbReference type="EMBL" id="AAQH01000001">
    <property type="protein sequence ID" value="EAT13759.1"/>
    <property type="molecule type" value="Genomic_DNA"/>
</dbReference>
<dbReference type="PANTHER" id="PTHR43110">
    <property type="entry name" value="THIOL PEROXIDASE"/>
    <property type="match status" value="1"/>
</dbReference>
<dbReference type="InterPro" id="IPR018219">
    <property type="entry name" value="Tpx_CS"/>
</dbReference>
<proteinExistence type="inferred from homology"/>
<feature type="disulfide bond" description="Redox-active" evidence="6">
    <location>
        <begin position="60"/>
        <end position="94"/>
    </location>
</feature>
<keyword evidence="9" id="KW-1185">Reference proteome</keyword>
<dbReference type="InterPro" id="IPR013740">
    <property type="entry name" value="Redoxin"/>
</dbReference>
<evidence type="ECO:0000256" key="2">
    <source>
        <dbReference type="ARBA" id="ARBA00022862"/>
    </source>
</evidence>
<keyword evidence="3 6" id="KW-0560">Oxidoreductase</keyword>
<comment type="subunit">
    <text evidence="6">Homodimer.</text>
</comment>
<dbReference type="InterPro" id="IPR050455">
    <property type="entry name" value="Tpx_Peroxidase_subfamily"/>
</dbReference>
<comment type="similarity">
    <text evidence="6">Belongs to the peroxiredoxin family. Tpx subfamily.</text>
</comment>
<reference evidence="8 9" key="1">
    <citation type="submission" date="2006-03" db="EMBL/GenBank/DDBJ databases">
        <authorList>
            <person name="Pinhassi J."/>
            <person name="Pedros-Alio C."/>
            <person name="Ferriera S."/>
            <person name="Johnson J."/>
            <person name="Kravitz S."/>
            <person name="Halpern A."/>
            <person name="Remington K."/>
            <person name="Beeson K."/>
            <person name="Tran B."/>
            <person name="Rogers Y.-H."/>
            <person name="Friedman R."/>
            <person name="Venter J.C."/>
        </authorList>
    </citation>
    <scope>NUCLEOTIDE SEQUENCE [LARGE SCALE GENOMIC DNA]</scope>
    <source>
        <strain evidence="8 9">RED65</strain>
    </source>
</reference>
<sequence length="165" mass="17490">MATVTLQGNAFETCGELPKVGNQAPDFKLTQVDLADLTLADLKGSNIVLNIFPSVDTPTCATSVRKFNEKASSLDNTKVVCVSADLPFAMNRFCGAEGLENVINGSSFRSSFGKDYGVDFATGPLTGLLSRAVVVINADGKVIYTEQVAETADEPDYEEALKALA</sequence>
<dbReference type="InterPro" id="IPR013766">
    <property type="entry name" value="Thioredoxin_domain"/>
</dbReference>
<evidence type="ECO:0000256" key="1">
    <source>
        <dbReference type="ARBA" id="ARBA00022559"/>
    </source>
</evidence>
<dbReference type="NCBIfam" id="NF001808">
    <property type="entry name" value="PRK00522.1"/>
    <property type="match status" value="1"/>
</dbReference>
<comment type="miscellaneous">
    <text evidence="6">The active site is a conserved redox-active cysteine residue, the peroxidatic cysteine (C(P)), which makes the nucleophilic attack on the peroxide substrate. The peroxide oxidizes the C(P)-SH to cysteine sulfenic acid (C(P)-SOH), which then reacts with another cysteine residue, the resolving cysteine (C(R)), to form a disulfide bridge. The disulfide is subsequently reduced by an appropriate electron donor to complete the catalytic cycle. In this atypical 2-Cys peroxiredoxin, C(R) is present in the same subunit to form an intramolecular disulfide. The disulfide is subsequently reduced by thioredoxin.</text>
</comment>
<keyword evidence="2 6" id="KW-0049">Antioxidant</keyword>
<organism evidence="8 9">
    <name type="scientific">Bermanella marisrubri</name>
    <dbReference type="NCBI Taxonomy" id="207949"/>
    <lineage>
        <taxon>Bacteria</taxon>
        <taxon>Pseudomonadati</taxon>
        <taxon>Pseudomonadota</taxon>
        <taxon>Gammaproteobacteria</taxon>
        <taxon>Oceanospirillales</taxon>
        <taxon>Oceanospirillaceae</taxon>
        <taxon>Bermanella</taxon>
    </lineage>
</organism>
<dbReference type="SUPFAM" id="SSF52833">
    <property type="entry name" value="Thioredoxin-like"/>
    <property type="match status" value="1"/>
</dbReference>
<dbReference type="RefSeq" id="WP_007017180.1">
    <property type="nucleotide sequence ID" value="NZ_CH724113.1"/>
</dbReference>
<dbReference type="GO" id="GO:0008379">
    <property type="term" value="F:thioredoxin peroxidase activity"/>
    <property type="evidence" value="ECO:0007669"/>
    <property type="project" value="UniProtKB-UniRule"/>
</dbReference>
<feature type="domain" description="Thioredoxin" evidence="7">
    <location>
        <begin position="18"/>
        <end position="165"/>
    </location>
</feature>